<evidence type="ECO:0000256" key="3">
    <source>
        <dbReference type="ARBA" id="ARBA00020902"/>
    </source>
</evidence>
<dbReference type="GO" id="GO:0008915">
    <property type="term" value="F:lipid-A-disaccharide synthase activity"/>
    <property type="evidence" value="ECO:0007669"/>
    <property type="project" value="UniProtKB-UniRule"/>
</dbReference>
<dbReference type="InterPro" id="IPR003835">
    <property type="entry name" value="Glyco_trans_19"/>
</dbReference>
<dbReference type="PANTHER" id="PTHR30372:SF4">
    <property type="entry name" value="LIPID-A-DISACCHARIDE SYNTHASE, MITOCHONDRIAL-RELATED"/>
    <property type="match status" value="1"/>
</dbReference>
<dbReference type="NCBIfam" id="TIGR00215">
    <property type="entry name" value="lpxB"/>
    <property type="match status" value="1"/>
</dbReference>
<comment type="similarity">
    <text evidence="10">Belongs to the LpxB family.</text>
</comment>
<evidence type="ECO:0000256" key="5">
    <source>
        <dbReference type="ARBA" id="ARBA00022556"/>
    </source>
</evidence>
<dbReference type="GO" id="GO:0009245">
    <property type="term" value="P:lipid A biosynthetic process"/>
    <property type="evidence" value="ECO:0007669"/>
    <property type="project" value="UniProtKB-UniRule"/>
</dbReference>
<accession>E1YF83</accession>
<dbReference type="EMBL" id="FR695872">
    <property type="protein sequence ID" value="CBX29227.1"/>
    <property type="molecule type" value="Genomic_DNA"/>
</dbReference>
<proteinExistence type="inferred from homology"/>
<keyword evidence="8 10" id="KW-0443">Lipid metabolism</keyword>
<organism evidence="11">
    <name type="scientific">uncultured Desulfobacterium sp</name>
    <dbReference type="NCBI Taxonomy" id="201089"/>
    <lineage>
        <taxon>Bacteria</taxon>
        <taxon>Pseudomonadati</taxon>
        <taxon>Thermodesulfobacteriota</taxon>
        <taxon>Desulfobacteria</taxon>
        <taxon>Desulfobacterales</taxon>
        <taxon>Desulfobacteriaceae</taxon>
        <taxon>Desulfobacterium</taxon>
        <taxon>environmental samples</taxon>
    </lineage>
</organism>
<comment type="function">
    <text evidence="1 10">Condensation of UDP-2,3-diacylglucosamine and 2,3-diacylglucosamine-1-phosphate to form lipid A disaccharide, a precursor of lipid A, a phosphorylated glycolipid that anchors the lipopolysaccharide to the outer membrane of the cell.</text>
</comment>
<dbReference type="HAMAP" id="MF_00392">
    <property type="entry name" value="LpxB"/>
    <property type="match status" value="1"/>
</dbReference>
<keyword evidence="6 10" id="KW-0328">Glycosyltransferase</keyword>
<keyword evidence="4 10" id="KW-0444">Lipid biosynthesis</keyword>
<keyword evidence="7 10" id="KW-0808">Transferase</keyword>
<dbReference type="AlphaFoldDB" id="E1YF83"/>
<evidence type="ECO:0000256" key="6">
    <source>
        <dbReference type="ARBA" id="ARBA00022676"/>
    </source>
</evidence>
<keyword evidence="5 10" id="KW-0441">Lipid A biosynthesis</keyword>
<reference evidence="11" key="1">
    <citation type="journal article" date="2011" name="Environ. Microbiol.">
        <title>Genomic insights into the metabolic potential of the polycyclic aromatic hydrocarbon degrading sulfate-reducing Deltaproteobacterium N47.</title>
        <authorList>
            <person name="Bergmann F."/>
            <person name="Selesi D."/>
            <person name="Weinmaier T."/>
            <person name="Tischler P."/>
            <person name="Rattei T."/>
            <person name="Meckenstock R.U."/>
        </authorList>
    </citation>
    <scope>NUCLEOTIDE SEQUENCE</scope>
</reference>
<name>E1YF83_9BACT</name>
<evidence type="ECO:0000256" key="9">
    <source>
        <dbReference type="ARBA" id="ARBA00048975"/>
    </source>
</evidence>
<sequence length="383" mass="42100">MVNFMSHSFDEKNIMIIAGEASGDIHGSRLVKAMKDKNSKLVFFGIGGDMLKKAGVKIIQDASALSVVGITEVLSKIFSLIKSLADAKKALKTLKPDLLILIDFPDFNLKIAAAAKKLGIPVLYYISPQVWAWRQGRVKKIKNLVNHLAVILPFEKEFFEKHGVPVTYVGHPLLDGEYFTSEYNKKSGVQEVGLLPGSRDKEVTKHLPVLLQAASLIKKEKEDIEISVSLAPTVKRQHVEKIMIEHGFSDYNIITEGMEQIFKKCSLVIAVSGTVTLEAALAGIPMIIIYKVSPVSYLLGKALIRVSNICLVNLIAGRQIVPECIQERATPENIAGQALKMFNNPEKLKTMRNELIGIRDILGGSGASERVADIALSMLQISK</sequence>
<gene>
    <name evidence="10" type="primary">lpxB</name>
    <name evidence="11" type="ORF">N47_J02080</name>
</gene>
<protein>
    <recommendedName>
        <fullName evidence="3 10">Lipid-A-disaccharide synthase</fullName>
        <ecNumber evidence="2 10">2.4.1.182</ecNumber>
    </recommendedName>
</protein>
<comment type="pathway">
    <text evidence="10">Bacterial outer membrane biogenesis; LPS lipid A biosynthesis.</text>
</comment>
<evidence type="ECO:0000256" key="7">
    <source>
        <dbReference type="ARBA" id="ARBA00022679"/>
    </source>
</evidence>
<dbReference type="UniPathway" id="UPA00973"/>
<comment type="catalytic activity">
    <reaction evidence="9 10">
        <text>a lipid X + a UDP-2-N,3-O-bis[(3R)-3-hydroxyacyl]-alpha-D-glucosamine = a lipid A disaccharide + UDP + H(+)</text>
        <dbReference type="Rhea" id="RHEA:67828"/>
        <dbReference type="ChEBI" id="CHEBI:15378"/>
        <dbReference type="ChEBI" id="CHEBI:58223"/>
        <dbReference type="ChEBI" id="CHEBI:137748"/>
        <dbReference type="ChEBI" id="CHEBI:176338"/>
        <dbReference type="ChEBI" id="CHEBI:176343"/>
        <dbReference type="EC" id="2.4.1.182"/>
    </reaction>
</comment>
<evidence type="ECO:0000256" key="4">
    <source>
        <dbReference type="ARBA" id="ARBA00022516"/>
    </source>
</evidence>
<dbReference type="GO" id="GO:0005543">
    <property type="term" value="F:phospholipid binding"/>
    <property type="evidence" value="ECO:0007669"/>
    <property type="project" value="TreeGrafter"/>
</dbReference>
<dbReference type="Pfam" id="PF02684">
    <property type="entry name" value="LpxB"/>
    <property type="match status" value="1"/>
</dbReference>
<dbReference type="EC" id="2.4.1.182" evidence="2 10"/>
<dbReference type="Gene3D" id="3.40.50.2000">
    <property type="entry name" value="Glycogen Phosphorylase B"/>
    <property type="match status" value="2"/>
</dbReference>
<evidence type="ECO:0000256" key="2">
    <source>
        <dbReference type="ARBA" id="ARBA00012687"/>
    </source>
</evidence>
<evidence type="ECO:0000313" key="11">
    <source>
        <dbReference type="EMBL" id="CBX29227.1"/>
    </source>
</evidence>
<dbReference type="SUPFAM" id="SSF53756">
    <property type="entry name" value="UDP-Glycosyltransferase/glycogen phosphorylase"/>
    <property type="match status" value="1"/>
</dbReference>
<evidence type="ECO:0000256" key="10">
    <source>
        <dbReference type="HAMAP-Rule" id="MF_00392"/>
    </source>
</evidence>
<evidence type="ECO:0000256" key="8">
    <source>
        <dbReference type="ARBA" id="ARBA00023098"/>
    </source>
</evidence>
<evidence type="ECO:0000256" key="1">
    <source>
        <dbReference type="ARBA" id="ARBA00002056"/>
    </source>
</evidence>
<dbReference type="PANTHER" id="PTHR30372">
    <property type="entry name" value="LIPID-A-DISACCHARIDE SYNTHASE"/>
    <property type="match status" value="1"/>
</dbReference>
<dbReference type="GO" id="GO:0016020">
    <property type="term" value="C:membrane"/>
    <property type="evidence" value="ECO:0007669"/>
    <property type="project" value="GOC"/>
</dbReference>
<dbReference type="CAZy" id="GT19">
    <property type="family name" value="Glycosyltransferase Family 19"/>
</dbReference>